<feature type="region of interest" description="Disordered" evidence="4">
    <location>
        <begin position="2666"/>
        <end position="2709"/>
    </location>
</feature>
<dbReference type="InterPro" id="IPR036549">
    <property type="entry name" value="CX6/COA6-like_sf"/>
</dbReference>
<dbReference type="PANTHER" id="PTHR48125:SF10">
    <property type="entry name" value="OS12G0136300 PROTEIN"/>
    <property type="match status" value="1"/>
</dbReference>
<feature type="region of interest" description="Disordered" evidence="4">
    <location>
        <begin position="2510"/>
        <end position="2550"/>
    </location>
</feature>
<comment type="caution">
    <text evidence="5">The sequence shown here is derived from an EMBL/GenBank/DDBJ whole genome shotgun (WGS) entry which is preliminary data.</text>
</comment>
<feature type="compositionally biased region" description="Polar residues" evidence="4">
    <location>
        <begin position="51"/>
        <end position="65"/>
    </location>
</feature>
<evidence type="ECO:0000256" key="1">
    <source>
        <dbReference type="ARBA" id="ARBA00004173"/>
    </source>
</evidence>
<feature type="region of interest" description="Disordered" evidence="4">
    <location>
        <begin position="590"/>
        <end position="642"/>
    </location>
</feature>
<feature type="region of interest" description="Disordered" evidence="4">
    <location>
        <begin position="447"/>
        <end position="479"/>
    </location>
</feature>
<dbReference type="PANTHER" id="PTHR48125">
    <property type="entry name" value="LP07818P1"/>
    <property type="match status" value="1"/>
</dbReference>
<feature type="compositionally biased region" description="Basic residues" evidence="4">
    <location>
        <begin position="3079"/>
        <end position="3092"/>
    </location>
</feature>
<dbReference type="SMART" id="SM00015">
    <property type="entry name" value="IQ"/>
    <property type="match status" value="5"/>
</dbReference>
<accession>A0ABR1FY12</accession>
<dbReference type="SUPFAM" id="SSF47694">
    <property type="entry name" value="Cytochrome c oxidase subunit h"/>
    <property type="match status" value="1"/>
</dbReference>
<name>A0ABR1FY12_AURAN</name>
<sequence length="3193" mass="349736">MDRERSYGNDFSTTGAAIPEYDATKDKYCPLTHTRKFRQKAQQLKRLQQQEKFSSSAPGASQSATYRGAGAADRRPRRLDPVPAGAGSRLGSAFTLSTMSGGITYGARRAATEPELPGSAGLRPLGSAATSRLGSADGGASRSAPGSREGGASSREEISAWQAEQSLSPEQELEVLKAILLREGYLKRLEKVINDWLSSGNTKSAPSGLSDLWDLIRMSTVEVVETVDKWRLAVAGEGGEDGAKPPFLWNGVNYLLKIPSDLDDLDMLGAIRRWAGFTLKRNPFLLPLPLDHRALAIAGGTSNLTHIGGPDSDDDDELAGSGDDGDGAVIPQDRKVRKGPYKTAVINDPALIPSLREDTGQRHSDGPAALEGGTPKSSAGKKRRGDGPLRPVVGEGDLARVRAAELALLAEEDLGGRMERDAEGRLVPALLAERETFQKQLNVDRGRPLSQGAHAPPGIAPFAELSGSGHAPPDESEDLAEAGARFAARGKYAMSGEGQDANAPFDRETGGKARAMRNGGILGPLQTAVTMGRRRAPTKRSKGAALDADIGRLKREANRLEKESAAIRAEMAADMQEVELLEADAERLEAEAEDRAKKQKHRSAEDIQRAERGAAARREARDRARKIRDDRSERAGEDRRRAAELERQRRLLEAGAVHPEDERVAQTLEDNSATQLTRMVRGKLARLYALRLRRIYTRASTIIEAGCRGRLARVFARRERVMKRAAVNIQRISRGTMARAFFAKKLLASNQYSATVKLQTMVRSYHARRRVRRRRDLRVKALQAAEAVGVRKLFAQDLRELATAIQDAQVDHRLAFPPAAVLGLVRIIMLLLSDDGGGAMGHQGKDFDPADSGGAVVTEYSPIGVKHTMGVERADLSWTGAVKVLRRGHWLLRRLRSLAAGPASVPPRLLTLPRASLELFEAYGSDPTMTVDAMARVPAGSKACMQLLDFVISLKRVYTLQSDFFEDLGGDEMTPNWLVRRRVGAARRRQLQAVRIVDLHDVEHCQGALRKKKAEGKKFPVEHLCLNVARGRLALSDDELNAQDAAEAAHTMRDVVRVAEETQEKVEACQRAKRAVEAADADLDEAATDARRRGSTAVLSRLPKLRDVAAEARVAEREARARLAAARRNASMAAKRRKTVVVELPPEVKYRAVACGESRAAERLTAEMNKAWFRERGGEAHVRRLAAIVPSALDGTRGNDLARLSDEDTRALELIDVALADARDRYANAQEALDRVVAELESEIRKVEDDERAQEARPSAALKPTDEELAEDVREDEYCAVEELLLKGRFVPSAFLPMLEAERRKEATRRAEAASQALAAEKGVIVEQKKFVEGEEDLIAKRKICDRLTMELSGLFVRVASKLPQGIDPAAFQAPLSLGKSVLAEVDAGLSHDARIMFIDALAFCKAALYPTPHVVLVLGDPRNRRGPSAPAPPEHYGVGVLDLQEMADASLKKDLQDAAEQLVSLTTTEALENMAEWAVLDRPPSSGHALAMEAAIVLLTRSKKFRGPDKTVTAVSWLAARRLLVRPVELVAKLRDFDPATLPPQTLFVLKEYVNSPDWPRGDVITYEGASLTTDPTTDEDTYATPPPGRGTTEAALGPLLRWMQAIISAGDYLAKHGGAAPVVSRRDPPDLVGHVITVSDGHSAAEEESEAANRGQRAAFARLLEAVLEDCRSFRAAAKLATTRIALDDGTIPPDAIYNVNVYHDCGRVFFSAYDSSTSTALVESVHERDVDKLLAPNSIEHRAHAAKMPPRSLAEMYSRLVQLLVVNRGTAQALTSKADPAKADTVLHRIVKPRVRVQQKVTPPRLMCRRKLNRLLRETRRISGYFVTITVYEEARGELRIHAYLPERSASLEYAVTTRVLHAMSTNADNTVAELDALESHVADRMLPFVADRIEVVPSRAAAEDMDCLPFFRAVAADSRGGAARNAGFKLRMRTCKGPGRRLFRTYRKVSGLRLLISCDETGAADARLLRIRLYDPVSAEVREVRLATTHRAVILGSAATDWRSWRDNLVKRLSLKRKRLARALEDANAAVTAGAVLDADGVSFDATIHSKACHIEKRLTRIRVELLGGSGEGLLVKAFDTATKRDPSYSQAEVVVSKERLISLWHLPDATENPVRAMLGGDAATRKRGLGLLISGLARDRDTGAVILASNQRLRARKRASSPNRRLSRVERAAQSESAFHRRFDGPPSAFAAGRVAAPPPEDGSTASFVRLQRQAPVVKFEHALRPMVKDKDGEYVGLRHHFQDDAREKPPSARPNTPGPPPAPAEGDADLVVAPPPAPADDAAPAPAPSPAPADVLVVEEAAPEIVEETITDLRLVYQQGVRTSIKTLREPPPGSAVDDDGNVRELVYVKVYEAYTSGVAVRQLRFEVYRHSTSAAEVCVVEGLKLLREVLGPDAQHMLAQEREEEMLQYIVAERIVLHEGVWDGDEDRFLKMGDRFTPRFKTDRLFDATKKVTPLDRGGDDDDAANAKKNFDQGRMARGTKVLRHAQEIDGVLVHVTAFELPLTPPPDPEAALSPPTEADAAKAPGGLADGGAVPAPAPAPGDDAVLADEPPVVSDGLKAAAGMPVDDGPETPERGFGQPHFTPLPSLRFVCWNPRAKHASIFLVPPEASAEVLAEEDRDQPEHGILAKQTKPLRLSCFHRAPPEVFLPWSRGARAPLLHGSEPEPVDLEEERPGAPEGTKGEKRRRRLRYDKEPREPADRVNDRRRRIFRVSTRMSGVECVVSVFHAANTANDLDMNVYVPRIKRSAEVRVTQLDQQKCLGRPCLEHEEGEPRKAAIDWLIRHLKLHDIPDFEDLQKDPRPMIVDDELAGTAEEAKKPEPMSLTLETNPAKPWLSAYHSLQTDLRAETEPGTGRPHGIPMTFIPATTTGDLVLRRGMALPRGGECIVTVTTRAPDEDPAHGLVIHAYDPVTSYTAKLHVGAREILKLCAFDKERMMGDLVKASVNRYVLKRLVIEPSPIGGLKLTIARIPRKLRDAGVVDHFYAADPAPPPLPADGDPDKPRYAYACEDPDHPDYAGPWRGSDVVEPDPSAPPTPDLRTTYDHTTPTPDPSRPATAASGAPVADGAAEPRHRARRPAATPRRRPSPTMSLSDNIKTTPPDKRFPTQNQANHCWNRAGARQSDRLRRLSPTGYNEWVLCLKKTDGDEDAACKPMRQFALSICPDDWYNKWDEEREEGTFSGIKFSA</sequence>
<dbReference type="Proteomes" id="UP001363151">
    <property type="component" value="Unassembled WGS sequence"/>
</dbReference>
<evidence type="ECO:0000313" key="5">
    <source>
        <dbReference type="EMBL" id="KAK7241089.1"/>
    </source>
</evidence>
<protein>
    <recommendedName>
        <fullName evidence="7">Calmodulin</fullName>
    </recommendedName>
</protein>
<feature type="region of interest" description="Disordered" evidence="4">
    <location>
        <begin position="2991"/>
        <end position="3115"/>
    </location>
</feature>
<feature type="region of interest" description="Disordered" evidence="4">
    <location>
        <begin position="347"/>
        <end position="393"/>
    </location>
</feature>
<feature type="compositionally biased region" description="Basic and acidic residues" evidence="4">
    <location>
        <begin position="2172"/>
        <end position="2189"/>
    </location>
</feature>
<feature type="region of interest" description="Disordered" evidence="4">
    <location>
        <begin position="2247"/>
        <end position="2297"/>
    </location>
</feature>
<keyword evidence="6" id="KW-1185">Reference proteome</keyword>
<feature type="region of interest" description="Disordered" evidence="4">
    <location>
        <begin position="1247"/>
        <end position="1268"/>
    </location>
</feature>
<feature type="compositionally biased region" description="Basic and acidic residues" evidence="4">
    <location>
        <begin position="2247"/>
        <end position="2256"/>
    </location>
</feature>
<reference evidence="5 6" key="1">
    <citation type="submission" date="2024-03" db="EMBL/GenBank/DDBJ databases">
        <title>Aureococcus anophagefferens CCMP1851 and Kratosvirus quantuckense: Draft genome of a second virus-susceptible host strain in the model system.</title>
        <authorList>
            <person name="Chase E."/>
            <person name="Truchon A.R."/>
            <person name="Schepens W."/>
            <person name="Wilhelm S.W."/>
        </authorList>
    </citation>
    <scope>NUCLEOTIDE SEQUENCE [LARGE SCALE GENOMIC DNA]</scope>
    <source>
        <strain evidence="5 6">CCMP1851</strain>
    </source>
</reference>
<feature type="region of interest" description="Disordered" evidence="4">
    <location>
        <begin position="302"/>
        <end position="334"/>
    </location>
</feature>
<evidence type="ECO:0000256" key="4">
    <source>
        <dbReference type="SAM" id="MobiDB-lite"/>
    </source>
</evidence>
<feature type="compositionally biased region" description="Low complexity" evidence="4">
    <location>
        <begin position="2531"/>
        <end position="2550"/>
    </location>
</feature>
<feature type="compositionally biased region" description="Polar residues" evidence="4">
    <location>
        <begin position="3095"/>
        <end position="3104"/>
    </location>
</feature>
<feature type="compositionally biased region" description="Low complexity" evidence="4">
    <location>
        <begin position="3061"/>
        <end position="3074"/>
    </location>
</feature>
<evidence type="ECO:0000256" key="3">
    <source>
        <dbReference type="SAM" id="Coils"/>
    </source>
</evidence>
<organism evidence="5 6">
    <name type="scientific">Aureococcus anophagefferens</name>
    <name type="common">Harmful bloom alga</name>
    <dbReference type="NCBI Taxonomy" id="44056"/>
    <lineage>
        <taxon>Eukaryota</taxon>
        <taxon>Sar</taxon>
        <taxon>Stramenopiles</taxon>
        <taxon>Ochrophyta</taxon>
        <taxon>Pelagophyceae</taxon>
        <taxon>Pelagomonadales</taxon>
        <taxon>Pelagomonadaceae</taxon>
        <taxon>Aureococcus</taxon>
    </lineage>
</organism>
<feature type="coiled-coil region" evidence="3">
    <location>
        <begin position="1059"/>
        <end position="1129"/>
    </location>
</feature>
<evidence type="ECO:0000313" key="6">
    <source>
        <dbReference type="Proteomes" id="UP001363151"/>
    </source>
</evidence>
<dbReference type="EMBL" id="JBBJCI010000206">
    <property type="protein sequence ID" value="KAK7241089.1"/>
    <property type="molecule type" value="Genomic_DNA"/>
</dbReference>
<evidence type="ECO:0000256" key="2">
    <source>
        <dbReference type="ARBA" id="ARBA00023128"/>
    </source>
</evidence>
<keyword evidence="2" id="KW-0496">Mitochondrion</keyword>
<dbReference type="PROSITE" id="PS50096">
    <property type="entry name" value="IQ"/>
    <property type="match status" value="4"/>
</dbReference>
<feature type="region of interest" description="Disordered" evidence="4">
    <location>
        <begin position="1572"/>
        <end position="1592"/>
    </location>
</feature>
<comment type="subcellular location">
    <subcellularLocation>
        <location evidence="1">Mitochondrion</location>
    </subcellularLocation>
</comment>
<proteinExistence type="predicted"/>
<keyword evidence="3" id="KW-0175">Coiled coil</keyword>
<feature type="compositionally biased region" description="Basic and acidic residues" evidence="4">
    <location>
        <begin position="355"/>
        <end position="365"/>
    </location>
</feature>
<evidence type="ECO:0008006" key="7">
    <source>
        <dbReference type="Google" id="ProtNLM"/>
    </source>
</evidence>
<gene>
    <name evidence="5" type="ORF">SO694_00053153</name>
</gene>
<feature type="compositionally biased region" description="Acidic residues" evidence="4">
    <location>
        <begin position="311"/>
        <end position="326"/>
    </location>
</feature>
<dbReference type="InterPro" id="IPR000048">
    <property type="entry name" value="IQ_motif_EF-hand-BS"/>
</dbReference>
<feature type="region of interest" description="Disordered" evidence="4">
    <location>
        <begin position="39"/>
        <end position="91"/>
    </location>
</feature>
<feature type="compositionally biased region" description="Basic and acidic residues" evidence="4">
    <location>
        <begin position="2698"/>
        <end position="2709"/>
    </location>
</feature>
<feature type="compositionally biased region" description="Low complexity" evidence="4">
    <location>
        <begin position="3044"/>
        <end position="3054"/>
    </location>
</feature>
<dbReference type="Gene3D" id="1.10.10.140">
    <property type="entry name" value="Cytochrome c oxidase, subunit VIb"/>
    <property type="match status" value="1"/>
</dbReference>
<feature type="region of interest" description="Disordered" evidence="4">
    <location>
        <begin position="114"/>
        <end position="164"/>
    </location>
</feature>
<dbReference type="CDD" id="cd00926">
    <property type="entry name" value="Cyt_c_Oxidase_VIb"/>
    <property type="match status" value="1"/>
</dbReference>
<feature type="region of interest" description="Disordered" evidence="4">
    <location>
        <begin position="2161"/>
        <end position="2210"/>
    </location>
</feature>